<comment type="similarity">
    <text evidence="10">Belongs to the CD36 family.</text>
</comment>
<keyword evidence="12" id="KW-0813">Transport</keyword>
<dbReference type="GO" id="GO:0045121">
    <property type="term" value="C:membrane raft"/>
    <property type="evidence" value="ECO:0007669"/>
    <property type="project" value="UniProtKB-SubCell"/>
</dbReference>
<keyword evidence="21 35" id="KW-0472">Membrane</keyword>
<evidence type="ECO:0000256" key="34">
    <source>
        <dbReference type="PIRSR" id="PIRSR605428-52"/>
    </source>
</evidence>
<evidence type="ECO:0000256" key="19">
    <source>
        <dbReference type="ARBA" id="ARBA00023034"/>
    </source>
</evidence>
<evidence type="ECO:0000256" key="35">
    <source>
        <dbReference type="SAM" id="Phobius"/>
    </source>
</evidence>
<comment type="subcellular location">
    <subcellularLocation>
        <location evidence="6">Apical cell membrane</location>
    </subcellularLocation>
    <subcellularLocation>
        <location evidence="9">Cell membrane</location>
        <topology evidence="9">Multi-pass membrane protein</topology>
    </subcellularLocation>
    <subcellularLocation>
        <location evidence="8">Golgi apparatus</location>
    </subcellularLocation>
    <subcellularLocation>
        <location evidence="7">Membrane raft</location>
    </subcellularLocation>
</comment>
<evidence type="ECO:0000256" key="32">
    <source>
        <dbReference type="PIRSR" id="PIRSR605428-50"/>
    </source>
</evidence>
<name>A0A6I8NX39_ORNAN</name>
<evidence type="ECO:0000256" key="17">
    <source>
        <dbReference type="ARBA" id="ARBA00022889"/>
    </source>
</evidence>
<evidence type="ECO:0000256" key="9">
    <source>
        <dbReference type="ARBA" id="ARBA00004651"/>
    </source>
</evidence>
<comment type="catalytic activity">
    <reaction evidence="5">
        <text>butanoate(out) = butanoate(in)</text>
        <dbReference type="Rhea" id="RHEA:45248"/>
        <dbReference type="ChEBI" id="CHEBI:17968"/>
    </reaction>
    <physiologicalReaction direction="left-to-right" evidence="5">
        <dbReference type="Rhea" id="RHEA:45249"/>
    </physiologicalReaction>
</comment>
<dbReference type="InterPro" id="IPR005428">
    <property type="entry name" value="CD36/SCARB1/SNMP1"/>
</dbReference>
<comment type="catalytic activity">
    <reaction evidence="27">
        <text>tetracosanoate(out) = tetracosanoate(in)</text>
        <dbReference type="Rhea" id="RHEA:45260"/>
        <dbReference type="ChEBI" id="CHEBI:31014"/>
    </reaction>
    <physiologicalReaction direction="left-to-right" evidence="27">
        <dbReference type="Rhea" id="RHEA:45261"/>
    </physiologicalReaction>
</comment>
<dbReference type="GO" id="GO:0007155">
    <property type="term" value="P:cell adhesion"/>
    <property type="evidence" value="ECO:0007669"/>
    <property type="project" value="UniProtKB-KW"/>
</dbReference>
<evidence type="ECO:0000256" key="33">
    <source>
        <dbReference type="PIRSR" id="PIRSR605428-51"/>
    </source>
</evidence>
<feature type="disulfide bond" evidence="34">
    <location>
        <begin position="252"/>
        <end position="261"/>
    </location>
</feature>
<evidence type="ECO:0000256" key="10">
    <source>
        <dbReference type="ARBA" id="ARBA00010532"/>
    </source>
</evidence>
<proteinExistence type="inferred from homology"/>
<evidence type="ECO:0000256" key="24">
    <source>
        <dbReference type="ARBA" id="ARBA00023170"/>
    </source>
</evidence>
<evidence type="ECO:0000256" key="21">
    <source>
        <dbReference type="ARBA" id="ARBA00023136"/>
    </source>
</evidence>
<evidence type="ECO:0000256" key="28">
    <source>
        <dbReference type="ARBA" id="ARBA00029966"/>
    </source>
</evidence>
<evidence type="ECO:0000256" key="3">
    <source>
        <dbReference type="ARBA" id="ARBA00000934"/>
    </source>
</evidence>
<evidence type="ECO:0000256" key="31">
    <source>
        <dbReference type="ARBA" id="ARBA00032780"/>
    </source>
</evidence>
<feature type="disulfide bond" evidence="34">
    <location>
        <begin position="211"/>
        <end position="272"/>
    </location>
</feature>
<dbReference type="GO" id="GO:0005794">
    <property type="term" value="C:Golgi apparatus"/>
    <property type="evidence" value="ECO:0007669"/>
    <property type="project" value="UniProtKB-SubCell"/>
</dbReference>
<keyword evidence="15 35" id="KW-0812">Transmembrane</keyword>
<comment type="catalytic activity">
    <reaction evidence="4">
        <text>tetradecanoate(out) = tetradecanoate(in)</text>
        <dbReference type="Rhea" id="RHEA:45252"/>
        <dbReference type="ChEBI" id="CHEBI:30807"/>
    </reaction>
    <physiologicalReaction direction="left-to-right" evidence="4">
        <dbReference type="Rhea" id="RHEA:45253"/>
    </physiologicalReaction>
</comment>
<evidence type="ECO:0000256" key="11">
    <source>
        <dbReference type="ARBA" id="ARBA00020772"/>
    </source>
</evidence>
<keyword evidence="25" id="KW-0325">Glycoprotein</keyword>
<dbReference type="Bgee" id="ENSOANG00000003487">
    <property type="expression patterns" value="Expressed in heart and 7 other cell types or tissues"/>
</dbReference>
<keyword evidence="23 34" id="KW-1015">Disulfide bond</keyword>
<sequence length="411" mass="45919">MGCNRNCGLITGAVVGAVLAILGGVLMPVGDMIIQKTIKKQGIIEEGTVAYKSWEKTGTDVYRQFWIFDVQNPDEVRVNNSKIVVKQKGPYTYRVRFLPKENITKNSDNTISFMQPNAAIFEPSMSVGSEYDTCTVVNLAVVYNNTADGEYKIFTGKDDISKVAIIDTYKDKRNLSYWPGYCDMINGTDAASFPPFLDKNRVLQFFSSDICRSIYAKFEREINLKGIPVYRYVLPRMAFASPVENPDNYCFCTEKVISRNCTSAGVLDISSCKQKKPVYISLPHFLHASLDVTDPVEGLSPNQEEHQTYLDVEPITGFTLAFAKRLQVNLLISPAPLIEPLSKLKRSYITPVLWLNETGTIGDEKAELFRAQVIGKINLLGLLQLVLLILGLATFVSFTIAYCACRTKSIK</sequence>
<evidence type="ECO:0000256" key="7">
    <source>
        <dbReference type="ARBA" id="ARBA00004285"/>
    </source>
</evidence>
<gene>
    <name evidence="36" type="primary">CD36</name>
</gene>
<evidence type="ECO:0000256" key="8">
    <source>
        <dbReference type="ARBA" id="ARBA00004555"/>
    </source>
</evidence>
<evidence type="ECO:0000256" key="30">
    <source>
        <dbReference type="ARBA" id="ARBA00032188"/>
    </source>
</evidence>
<protein>
    <recommendedName>
        <fullName evidence="11">Platelet glycoprotein 4</fullName>
    </recommendedName>
    <alternativeName>
        <fullName evidence="31">Glycoprotein IIIb</fullName>
    </alternativeName>
    <alternativeName>
        <fullName evidence="29">PAS IV</fullName>
    </alternativeName>
    <alternativeName>
        <fullName evidence="30">PAS-4</fullName>
    </alternativeName>
    <alternativeName>
        <fullName evidence="28">Platelet glycoprotein IV</fullName>
    </alternativeName>
</protein>
<keyword evidence="19" id="KW-0333">Golgi apparatus</keyword>
<keyword evidence="20" id="KW-0445">Lipid transport</keyword>
<reference evidence="36" key="1">
    <citation type="submission" date="2025-08" db="UniProtKB">
        <authorList>
            <consortium name="Ensembl"/>
        </authorList>
    </citation>
    <scope>IDENTIFICATION</scope>
    <source>
        <strain evidence="36">Glennie</strain>
    </source>
</reference>
<feature type="transmembrane region" description="Helical" evidence="35">
    <location>
        <begin position="7"/>
        <end position="29"/>
    </location>
</feature>
<evidence type="ECO:0000256" key="2">
    <source>
        <dbReference type="ARBA" id="ARBA00000626"/>
    </source>
</evidence>
<evidence type="ECO:0000256" key="18">
    <source>
        <dbReference type="ARBA" id="ARBA00022989"/>
    </source>
</evidence>
<keyword evidence="16 33" id="KW-0832">Ubl conjugation</keyword>
<dbReference type="AlphaFoldDB" id="A0A6I8NX39"/>
<dbReference type="PRINTS" id="PR01610">
    <property type="entry name" value="CD36ANTIGEN"/>
</dbReference>
<dbReference type="PANTHER" id="PTHR11923">
    <property type="entry name" value="SCAVENGER RECEPTOR CLASS B TYPE-1 SR-B1"/>
    <property type="match status" value="1"/>
</dbReference>
<evidence type="ECO:0000256" key="27">
    <source>
        <dbReference type="ARBA" id="ARBA00023949"/>
    </source>
</evidence>
<evidence type="ECO:0000256" key="12">
    <source>
        <dbReference type="ARBA" id="ARBA00022448"/>
    </source>
</evidence>
<evidence type="ECO:0000256" key="6">
    <source>
        <dbReference type="ARBA" id="ARBA00004221"/>
    </source>
</evidence>
<feature type="cross-link" description="Glycyl lysine isopeptide (Lys-Gly) (interchain with G-Cter in ubiquitin)" evidence="33">
    <location>
        <position position="411"/>
    </location>
</feature>
<evidence type="ECO:0000256" key="16">
    <source>
        <dbReference type="ARBA" id="ARBA00022843"/>
    </source>
</evidence>
<keyword evidence="24" id="KW-0675">Receptor</keyword>
<dbReference type="Ensembl" id="ENSOANT00000053536.1">
    <property type="protein sequence ID" value="ENSOANP00000045470.1"/>
    <property type="gene ID" value="ENSOANG00000003487.3"/>
</dbReference>
<keyword evidence="22" id="KW-0564">Palmitate</keyword>
<keyword evidence="37" id="KW-1185">Reference proteome</keyword>
<feature type="cross-link" description="Glycyl lysine isopeptide (Lys-Gly) (interchain with G-Cter in ubiquitin)" evidence="33">
    <location>
        <position position="408"/>
    </location>
</feature>
<feature type="transmembrane region" description="Helical" evidence="35">
    <location>
        <begin position="379"/>
        <end position="405"/>
    </location>
</feature>
<dbReference type="InterPro" id="IPR002159">
    <property type="entry name" value="CD36_fam"/>
</dbReference>
<evidence type="ECO:0000313" key="37">
    <source>
        <dbReference type="Proteomes" id="UP000002279"/>
    </source>
</evidence>
<dbReference type="GO" id="GO:0006869">
    <property type="term" value="P:lipid transport"/>
    <property type="evidence" value="ECO:0007669"/>
    <property type="project" value="UniProtKB-KW"/>
</dbReference>
<evidence type="ECO:0000256" key="26">
    <source>
        <dbReference type="ARBA" id="ARBA00023288"/>
    </source>
</evidence>
<keyword evidence="18 35" id="KW-1133">Transmembrane helix</keyword>
<dbReference type="GeneTree" id="ENSGT00940000153372"/>
<keyword evidence="14 33" id="KW-1017">Isopeptide bond</keyword>
<dbReference type="GO" id="GO:0016324">
    <property type="term" value="C:apical plasma membrane"/>
    <property type="evidence" value="ECO:0007669"/>
    <property type="project" value="UniProtKB-SubCell"/>
</dbReference>
<evidence type="ECO:0000256" key="13">
    <source>
        <dbReference type="ARBA" id="ARBA00022475"/>
    </source>
</evidence>
<evidence type="ECO:0000256" key="22">
    <source>
        <dbReference type="ARBA" id="ARBA00023139"/>
    </source>
</evidence>
<comment type="catalytic activity">
    <reaction evidence="2">
        <text>(9Z)-octadecenoate(out) = (9Z)-octadecenoate(in)</text>
        <dbReference type="Rhea" id="RHEA:33655"/>
        <dbReference type="ChEBI" id="CHEBI:30823"/>
    </reaction>
    <physiologicalReaction direction="left-to-right" evidence="2">
        <dbReference type="Rhea" id="RHEA:33656"/>
    </physiologicalReaction>
</comment>
<accession>A0A6I8NX39</accession>
<evidence type="ECO:0000256" key="1">
    <source>
        <dbReference type="ARBA" id="ARBA00000542"/>
    </source>
</evidence>
<evidence type="ECO:0000256" key="15">
    <source>
        <dbReference type="ARBA" id="ARBA00022692"/>
    </source>
</evidence>
<feature type="site" description="Critical for TLR4-TLR6 dimerization and signaling" evidence="32">
    <location>
        <position position="402"/>
    </location>
</feature>
<organism evidence="36 37">
    <name type="scientific">Ornithorhynchus anatinus</name>
    <name type="common">Duckbill platypus</name>
    <dbReference type="NCBI Taxonomy" id="9258"/>
    <lineage>
        <taxon>Eukaryota</taxon>
        <taxon>Metazoa</taxon>
        <taxon>Chordata</taxon>
        <taxon>Craniata</taxon>
        <taxon>Vertebrata</taxon>
        <taxon>Euteleostomi</taxon>
        <taxon>Mammalia</taxon>
        <taxon>Monotremata</taxon>
        <taxon>Ornithorhynchidae</taxon>
        <taxon>Ornithorhynchus</taxon>
    </lineage>
</organism>
<dbReference type="PANTHER" id="PTHR11923:SF12">
    <property type="entry name" value="PLATELET GLYCOPROTEIN 4"/>
    <property type="match status" value="1"/>
</dbReference>
<keyword evidence="13" id="KW-1003">Cell membrane</keyword>
<dbReference type="PRINTS" id="PR01609">
    <property type="entry name" value="CD36FAMILY"/>
</dbReference>
<evidence type="ECO:0000256" key="5">
    <source>
        <dbReference type="ARBA" id="ARBA00001892"/>
    </source>
</evidence>
<dbReference type="Pfam" id="PF01130">
    <property type="entry name" value="CD36"/>
    <property type="match status" value="2"/>
</dbReference>
<keyword evidence="26" id="KW-0449">Lipoprotein</keyword>
<dbReference type="Proteomes" id="UP000002279">
    <property type="component" value="Unplaced"/>
</dbReference>
<evidence type="ECO:0000256" key="25">
    <source>
        <dbReference type="ARBA" id="ARBA00023180"/>
    </source>
</evidence>
<comment type="catalytic activity">
    <reaction evidence="1">
        <text>(9Z,12Z)-octadecadienoate(out) = (9Z,12Z)-octadecadienoate(in)</text>
        <dbReference type="Rhea" id="RHEA:45264"/>
        <dbReference type="ChEBI" id="CHEBI:30245"/>
    </reaction>
    <physiologicalReaction direction="left-to-right" evidence="1">
        <dbReference type="Rhea" id="RHEA:45265"/>
    </physiologicalReaction>
</comment>
<evidence type="ECO:0000256" key="14">
    <source>
        <dbReference type="ARBA" id="ARBA00022499"/>
    </source>
</evidence>
<evidence type="ECO:0000256" key="20">
    <source>
        <dbReference type="ARBA" id="ARBA00023055"/>
    </source>
</evidence>
<keyword evidence="17" id="KW-0130">Cell adhesion</keyword>
<evidence type="ECO:0000256" key="4">
    <source>
        <dbReference type="ARBA" id="ARBA00000996"/>
    </source>
</evidence>
<evidence type="ECO:0000256" key="29">
    <source>
        <dbReference type="ARBA" id="ARBA00031821"/>
    </source>
</evidence>
<evidence type="ECO:0000313" key="36">
    <source>
        <dbReference type="Ensembl" id="ENSOANP00000045470.1"/>
    </source>
</evidence>
<reference evidence="36" key="2">
    <citation type="submission" date="2025-09" db="UniProtKB">
        <authorList>
            <consortium name="Ensembl"/>
        </authorList>
    </citation>
    <scope>IDENTIFICATION</scope>
    <source>
        <strain evidence="36">Glennie</strain>
    </source>
</reference>
<feature type="disulfide bond" evidence="34">
    <location>
        <begin position="182"/>
        <end position="250"/>
    </location>
</feature>
<evidence type="ECO:0000256" key="23">
    <source>
        <dbReference type="ARBA" id="ARBA00023157"/>
    </source>
</evidence>
<comment type="catalytic activity">
    <reaction evidence="3">
        <text>hexadecanoate(out) = hexadecanoate(in)</text>
        <dbReference type="Rhea" id="RHEA:45256"/>
        <dbReference type="ChEBI" id="CHEBI:7896"/>
    </reaction>
    <physiologicalReaction direction="left-to-right" evidence="3">
        <dbReference type="Rhea" id="RHEA:45257"/>
    </physiologicalReaction>
</comment>